<dbReference type="InterPro" id="IPR002589">
    <property type="entry name" value="Macro_dom"/>
</dbReference>
<evidence type="ECO:0000313" key="4">
    <source>
        <dbReference type="Proteomes" id="UP000198251"/>
    </source>
</evidence>
<proteinExistence type="predicted"/>
<organism evidence="3 4">
    <name type="scientific">Micromonospora echinofusca</name>
    <dbReference type="NCBI Taxonomy" id="47858"/>
    <lineage>
        <taxon>Bacteria</taxon>
        <taxon>Bacillati</taxon>
        <taxon>Actinomycetota</taxon>
        <taxon>Actinomycetes</taxon>
        <taxon>Micromonosporales</taxon>
        <taxon>Micromonosporaceae</taxon>
        <taxon>Micromonospora</taxon>
    </lineage>
</organism>
<dbReference type="InterPro" id="IPR043472">
    <property type="entry name" value="Macro_dom-like"/>
</dbReference>
<name>A0A1C5GEF5_MICEH</name>
<evidence type="ECO:0000259" key="2">
    <source>
        <dbReference type="PROSITE" id="PS51154"/>
    </source>
</evidence>
<dbReference type="Pfam" id="PF01661">
    <property type="entry name" value="Macro"/>
    <property type="match status" value="1"/>
</dbReference>
<dbReference type="InterPro" id="IPR050892">
    <property type="entry name" value="ADP-ribose_metab_enzymes"/>
</dbReference>
<feature type="domain" description="Macro" evidence="2">
    <location>
        <begin position="1"/>
        <end position="160"/>
    </location>
</feature>
<dbReference type="PANTHER" id="PTHR12521">
    <property type="entry name" value="PROTEIN C6ORF130"/>
    <property type="match status" value="1"/>
</dbReference>
<dbReference type="SMART" id="SM00506">
    <property type="entry name" value="A1pp"/>
    <property type="match status" value="1"/>
</dbReference>
<dbReference type="PANTHER" id="PTHR12521:SF0">
    <property type="entry name" value="ADP-RIBOSE GLYCOHYDROLASE OARD1"/>
    <property type="match status" value="1"/>
</dbReference>
<dbReference type="Proteomes" id="UP000198251">
    <property type="component" value="Chromosome I"/>
</dbReference>
<dbReference type="CDD" id="cd02901">
    <property type="entry name" value="Macro_Poa1p-like"/>
    <property type="match status" value="1"/>
</dbReference>
<dbReference type="SUPFAM" id="SSF52949">
    <property type="entry name" value="Macro domain-like"/>
    <property type="match status" value="1"/>
</dbReference>
<dbReference type="EMBL" id="LT607733">
    <property type="protein sequence ID" value="SCG18201.1"/>
    <property type="molecule type" value="Genomic_DNA"/>
</dbReference>
<sequence length="160" mass="16949">MSQPSGSNGFVISIRHGDLLDADVEALVNPVNTVGVMGRGLALAFKQAHPANFTAYRAACAAGTVRLGRMFVYDSGTPGRHRYVVNFPTKGHWRSSSRLADIEAGLPDLVRVLRDNCIASVAVPALGCGNGGLDWAEVRPLIEAALADLPSVQTFLHEPG</sequence>
<accession>A0A1C5GEF5</accession>
<evidence type="ECO:0000256" key="1">
    <source>
        <dbReference type="ARBA" id="ARBA00035885"/>
    </source>
</evidence>
<dbReference type="PROSITE" id="PS51154">
    <property type="entry name" value="MACRO"/>
    <property type="match status" value="1"/>
</dbReference>
<reference evidence="3 4" key="1">
    <citation type="submission" date="2016-06" db="EMBL/GenBank/DDBJ databases">
        <authorList>
            <person name="Kjaerup R.B."/>
            <person name="Dalgaard T.S."/>
            <person name="Juul-Madsen H.R."/>
        </authorList>
    </citation>
    <scope>NUCLEOTIDE SEQUENCE [LARGE SCALE GENOMIC DNA]</scope>
    <source>
        <strain evidence="3 4">DSM 43913</strain>
    </source>
</reference>
<keyword evidence="4" id="KW-1185">Reference proteome</keyword>
<comment type="catalytic activity">
    <reaction evidence="1">
        <text>an N-(ADP-alpha-D-ribosyl)-thymidine in DNA + H2O = a thymidine in DNA + ADP-D-ribose</text>
        <dbReference type="Rhea" id="RHEA:71655"/>
        <dbReference type="Rhea" id="RHEA-COMP:13556"/>
        <dbReference type="Rhea" id="RHEA-COMP:18051"/>
        <dbReference type="ChEBI" id="CHEBI:15377"/>
        <dbReference type="ChEBI" id="CHEBI:57967"/>
        <dbReference type="ChEBI" id="CHEBI:137386"/>
        <dbReference type="ChEBI" id="CHEBI:191199"/>
    </reaction>
    <physiologicalReaction direction="left-to-right" evidence="1">
        <dbReference type="Rhea" id="RHEA:71656"/>
    </physiologicalReaction>
</comment>
<dbReference type="GO" id="GO:0140291">
    <property type="term" value="P:peptidyl-glutamate ADP-deribosylation"/>
    <property type="evidence" value="ECO:0007669"/>
    <property type="project" value="TreeGrafter"/>
</dbReference>
<dbReference type="AlphaFoldDB" id="A0A1C5GEF5"/>
<protein>
    <submittedName>
        <fullName evidence="3">O-acetyl-ADP-ribose deacetylase (Regulator of RNase III), contains Macro domain</fullName>
    </submittedName>
</protein>
<gene>
    <name evidence="3" type="ORF">GA0070610_4540</name>
</gene>
<evidence type="ECO:0000313" key="3">
    <source>
        <dbReference type="EMBL" id="SCG18201.1"/>
    </source>
</evidence>
<dbReference type="Gene3D" id="3.40.220.10">
    <property type="entry name" value="Leucine Aminopeptidase, subunit E, domain 1"/>
    <property type="match status" value="1"/>
</dbReference>